<dbReference type="SUPFAM" id="SSF52540">
    <property type="entry name" value="P-loop containing nucleoside triphosphate hydrolases"/>
    <property type="match status" value="1"/>
</dbReference>
<dbReference type="EMBL" id="AP014924">
    <property type="protein sequence ID" value="BAS29303.1"/>
    <property type="molecule type" value="Genomic_DNA"/>
</dbReference>
<dbReference type="PROSITE" id="PS51195">
    <property type="entry name" value="Q_MOTIF"/>
    <property type="match status" value="1"/>
</dbReference>
<evidence type="ECO:0000259" key="9">
    <source>
        <dbReference type="PROSITE" id="PS51194"/>
    </source>
</evidence>
<keyword evidence="12" id="KW-1185">Reference proteome</keyword>
<keyword evidence="2 7" id="KW-0378">Hydrolase</keyword>
<evidence type="ECO:0000256" key="7">
    <source>
        <dbReference type="RuleBase" id="RU000492"/>
    </source>
</evidence>
<dbReference type="CDD" id="cd00268">
    <property type="entry name" value="DEADc"/>
    <property type="match status" value="1"/>
</dbReference>
<dbReference type="GO" id="GO:0016787">
    <property type="term" value="F:hydrolase activity"/>
    <property type="evidence" value="ECO:0007669"/>
    <property type="project" value="UniProtKB-KW"/>
</dbReference>
<dbReference type="CDD" id="cd18787">
    <property type="entry name" value="SF2_C_DEAD"/>
    <property type="match status" value="1"/>
</dbReference>
<dbReference type="Pfam" id="PF00270">
    <property type="entry name" value="DEAD"/>
    <property type="match status" value="1"/>
</dbReference>
<dbReference type="SMART" id="SM00490">
    <property type="entry name" value="HELICc"/>
    <property type="match status" value="1"/>
</dbReference>
<dbReference type="InterPro" id="IPR050079">
    <property type="entry name" value="DEAD_box_RNA_helicase"/>
</dbReference>
<dbReference type="InterPro" id="IPR044742">
    <property type="entry name" value="DEAD/DEAH_RhlB"/>
</dbReference>
<evidence type="ECO:0000256" key="1">
    <source>
        <dbReference type="ARBA" id="ARBA00022741"/>
    </source>
</evidence>
<evidence type="ECO:0000256" key="5">
    <source>
        <dbReference type="ARBA" id="ARBA00038437"/>
    </source>
</evidence>
<name>A0A0K2SQ97_LIMPI</name>
<dbReference type="PATRIC" id="fig|1555112.3.peg.3527"/>
<feature type="domain" description="Helicase ATP-binding" evidence="8">
    <location>
        <begin position="45"/>
        <end position="214"/>
    </location>
</feature>
<evidence type="ECO:0000259" key="10">
    <source>
        <dbReference type="PROSITE" id="PS51195"/>
    </source>
</evidence>
<dbReference type="GO" id="GO:0005829">
    <property type="term" value="C:cytosol"/>
    <property type="evidence" value="ECO:0007669"/>
    <property type="project" value="TreeGrafter"/>
</dbReference>
<feature type="domain" description="DEAD-box RNA helicase Q" evidence="10">
    <location>
        <begin position="14"/>
        <end position="42"/>
    </location>
</feature>
<evidence type="ECO:0000256" key="2">
    <source>
        <dbReference type="ARBA" id="ARBA00022801"/>
    </source>
</evidence>
<proteinExistence type="inferred from homology"/>
<dbReference type="PROSITE" id="PS51192">
    <property type="entry name" value="HELICASE_ATP_BIND_1"/>
    <property type="match status" value="1"/>
</dbReference>
<keyword evidence="4 7" id="KW-0067">ATP-binding</keyword>
<dbReference type="InterPro" id="IPR011545">
    <property type="entry name" value="DEAD/DEAH_box_helicase_dom"/>
</dbReference>
<dbReference type="AlphaFoldDB" id="A0A0K2SQ97"/>
<dbReference type="PANTHER" id="PTHR47959">
    <property type="entry name" value="ATP-DEPENDENT RNA HELICASE RHLE-RELATED"/>
    <property type="match status" value="1"/>
</dbReference>
<dbReference type="RefSeq" id="WP_068140854.1">
    <property type="nucleotide sequence ID" value="NZ_AP014924.1"/>
</dbReference>
<keyword evidence="3 7" id="KW-0347">Helicase</keyword>
<dbReference type="InterPro" id="IPR000629">
    <property type="entry name" value="RNA-helicase_DEAD-box_CS"/>
</dbReference>
<accession>A0A0K2SQ97</accession>
<evidence type="ECO:0000256" key="3">
    <source>
        <dbReference type="ARBA" id="ARBA00022806"/>
    </source>
</evidence>
<protein>
    <submittedName>
        <fullName evidence="11">RNA helicase</fullName>
    </submittedName>
</protein>
<evidence type="ECO:0000313" key="11">
    <source>
        <dbReference type="EMBL" id="BAS29303.1"/>
    </source>
</evidence>
<dbReference type="SMART" id="SM00487">
    <property type="entry name" value="DEXDc"/>
    <property type="match status" value="1"/>
</dbReference>
<feature type="domain" description="Helicase C-terminal" evidence="9">
    <location>
        <begin position="225"/>
        <end position="385"/>
    </location>
</feature>
<dbReference type="PANTHER" id="PTHR47959:SF1">
    <property type="entry name" value="ATP-DEPENDENT RNA HELICASE DBPA"/>
    <property type="match status" value="1"/>
</dbReference>
<dbReference type="Pfam" id="PF00271">
    <property type="entry name" value="Helicase_C"/>
    <property type="match status" value="1"/>
</dbReference>
<dbReference type="PROSITE" id="PS51194">
    <property type="entry name" value="HELICASE_CTER"/>
    <property type="match status" value="1"/>
</dbReference>
<comment type="similarity">
    <text evidence="5 7">Belongs to the DEAD box helicase family.</text>
</comment>
<dbReference type="GO" id="GO:0003724">
    <property type="term" value="F:RNA helicase activity"/>
    <property type="evidence" value="ECO:0007669"/>
    <property type="project" value="InterPro"/>
</dbReference>
<organism evidence="11 12">
    <name type="scientific">Limnochorda pilosa</name>
    <dbReference type="NCBI Taxonomy" id="1555112"/>
    <lineage>
        <taxon>Bacteria</taxon>
        <taxon>Bacillati</taxon>
        <taxon>Bacillota</taxon>
        <taxon>Limnochordia</taxon>
        <taxon>Limnochordales</taxon>
        <taxon>Limnochordaceae</taxon>
        <taxon>Limnochorda</taxon>
    </lineage>
</organism>
<evidence type="ECO:0000256" key="4">
    <source>
        <dbReference type="ARBA" id="ARBA00022840"/>
    </source>
</evidence>
<dbReference type="KEGG" id="lpil:LIP_3491"/>
<dbReference type="InterPro" id="IPR027417">
    <property type="entry name" value="P-loop_NTPase"/>
</dbReference>
<dbReference type="InterPro" id="IPR014014">
    <property type="entry name" value="RNA_helicase_DEAD_Q_motif"/>
</dbReference>
<sequence>MEQPPSHEPEAAGHDFTSFDLKPPIRKAIKTLGFTRPTPIQAQVIQPLLEGRDLVGQAQTGSGKTAAYGIPLIQRLSHTGAVQALVIVPTRELAIQVTQAIQGLAQFTDLKLLAVYGGYDMTLQRAALRAGVDLAVSTPGRLMDHVWHGTIELDRVSAVVLDEADEMLSMGFIDDVEQILSWLPPGTQKMLFSATLPEQVRRLAQRFLNQPVSIRVADTEETVPDIAQAYSTIPAERRIHVLCDLLRDEAVQQALVFCRTKEGVDHLARQLQQRRIPAESIHSNLTQERRTAVMNRFRRGSVRVLVATDVASRGIDVRRVSHVINYDCPRSADEYVHRIGRTGRAGRSGSALTFVRPGEMRILKAIEKRVGRKLDLLPAGEPAEEKRARRDG</sequence>
<dbReference type="Gene3D" id="3.40.50.300">
    <property type="entry name" value="P-loop containing nucleotide triphosphate hydrolases"/>
    <property type="match status" value="2"/>
</dbReference>
<keyword evidence="1 7" id="KW-0547">Nucleotide-binding</keyword>
<dbReference type="STRING" id="1555112.LIP_3491"/>
<evidence type="ECO:0000256" key="6">
    <source>
        <dbReference type="PROSITE-ProRule" id="PRU00552"/>
    </source>
</evidence>
<evidence type="ECO:0000313" key="12">
    <source>
        <dbReference type="Proteomes" id="UP000065807"/>
    </source>
</evidence>
<evidence type="ECO:0000259" key="8">
    <source>
        <dbReference type="PROSITE" id="PS51192"/>
    </source>
</evidence>
<dbReference type="PROSITE" id="PS00039">
    <property type="entry name" value="DEAD_ATP_HELICASE"/>
    <property type="match status" value="1"/>
</dbReference>
<dbReference type="Proteomes" id="UP000065807">
    <property type="component" value="Chromosome"/>
</dbReference>
<dbReference type="InterPro" id="IPR014001">
    <property type="entry name" value="Helicase_ATP-bd"/>
</dbReference>
<gene>
    <name evidence="11" type="ORF">LIP_3491</name>
</gene>
<dbReference type="GO" id="GO:0005524">
    <property type="term" value="F:ATP binding"/>
    <property type="evidence" value="ECO:0007669"/>
    <property type="project" value="UniProtKB-KW"/>
</dbReference>
<reference evidence="12" key="1">
    <citation type="submission" date="2015-07" db="EMBL/GenBank/DDBJ databases">
        <title>Complete genome sequence and phylogenetic analysis of Limnochorda pilosa.</title>
        <authorList>
            <person name="Watanabe M."/>
            <person name="Kojima H."/>
            <person name="Fukui M."/>
        </authorList>
    </citation>
    <scope>NUCLEOTIDE SEQUENCE [LARGE SCALE GENOMIC DNA]</scope>
    <source>
        <strain evidence="12">HC45</strain>
    </source>
</reference>
<dbReference type="InterPro" id="IPR001650">
    <property type="entry name" value="Helicase_C-like"/>
</dbReference>
<reference evidence="12" key="2">
    <citation type="journal article" date="2016" name="Int. J. Syst. Evol. Microbiol.">
        <title>Complete genome sequence and cell structure of Limnochorda pilosa, a Gram-negative spore-former within the phylum Firmicutes.</title>
        <authorList>
            <person name="Watanabe M."/>
            <person name="Kojima H."/>
            <person name="Fukui M."/>
        </authorList>
    </citation>
    <scope>NUCLEOTIDE SEQUENCE [LARGE SCALE GENOMIC DNA]</scope>
    <source>
        <strain evidence="12">HC45</strain>
    </source>
</reference>
<dbReference type="GO" id="GO:0003676">
    <property type="term" value="F:nucleic acid binding"/>
    <property type="evidence" value="ECO:0007669"/>
    <property type="project" value="InterPro"/>
</dbReference>
<feature type="short sequence motif" description="Q motif" evidence="6">
    <location>
        <begin position="14"/>
        <end position="42"/>
    </location>
</feature>
<dbReference type="OrthoDB" id="9805696at2"/>